<dbReference type="RefSeq" id="WP_309307360.1">
    <property type="nucleotide sequence ID" value="NZ_CP133594.1"/>
</dbReference>
<accession>A0AA51YG45</accession>
<dbReference type="GeneID" id="84230327"/>
<dbReference type="InterPro" id="IPR051538">
    <property type="entry name" value="Acyl-CoA_Synth/Transferase"/>
</dbReference>
<dbReference type="Proteomes" id="UP001183006">
    <property type="component" value="Chromosome"/>
</dbReference>
<evidence type="ECO:0000256" key="3">
    <source>
        <dbReference type="ARBA" id="ARBA00022598"/>
    </source>
</evidence>
<dbReference type="GO" id="GO:0043758">
    <property type="term" value="F:acetate-CoA ligase (ADP-forming) activity"/>
    <property type="evidence" value="ECO:0007669"/>
    <property type="project" value="UniProtKB-EC"/>
</dbReference>
<keyword evidence="7" id="KW-1185">Reference proteome</keyword>
<protein>
    <recommendedName>
        <fullName evidence="2">acetate--CoA ligase (ADP-forming)</fullName>
        <ecNumber evidence="2">6.2.1.13</ecNumber>
    </recommendedName>
</protein>
<evidence type="ECO:0000256" key="4">
    <source>
        <dbReference type="ARBA" id="ARBA00022741"/>
    </source>
</evidence>
<dbReference type="SUPFAM" id="SSF56059">
    <property type="entry name" value="Glutathione synthetase ATP-binding domain-like"/>
    <property type="match status" value="1"/>
</dbReference>
<sequence>MAEVEKIISNALNEGRQNLLGTEARELISTWEIPVPRSIQIKGVEDLKLKAGMISPPFVLKVISRDIMHKTEVGGVITGLRDENDVKNAFIRMKKDIEVNVPQARIEGFLLEEFIPGGVEVIIGGMKDPQFGPVVMFGIGGILVELMKDVSFRLAPLNQREAIEMMGEIKGYSFLTGYRGSKPVDIEQLASTIMKLSDIISNVKEIKEIEINPLFAYEGGVIAVDTRVVLEKGSEKTNEI</sequence>
<dbReference type="Pfam" id="PF13549">
    <property type="entry name" value="ATP-grasp_5"/>
    <property type="match status" value="1"/>
</dbReference>
<name>A0AA51YG45_9EURY</name>
<dbReference type="EC" id="6.2.1.13" evidence="2"/>
<dbReference type="Gene3D" id="3.30.1490.20">
    <property type="entry name" value="ATP-grasp fold, A domain"/>
    <property type="match status" value="1"/>
</dbReference>
<keyword evidence="3 6" id="KW-0436">Ligase</keyword>
<dbReference type="GO" id="GO:0005524">
    <property type="term" value="F:ATP binding"/>
    <property type="evidence" value="ECO:0007669"/>
    <property type="project" value="UniProtKB-KW"/>
</dbReference>
<reference evidence="6" key="1">
    <citation type="submission" date="2023-08" db="EMBL/GenBank/DDBJ databases">
        <title>Methanolobus mangrovi sp. nov. and Methanolobus sediminis sp. nov, two novel methylotrophic methanogens isolated from mangrove sediments in China.</title>
        <authorList>
            <person name="Zhou J."/>
        </authorList>
    </citation>
    <scope>NUCLEOTIDE SEQUENCE</scope>
    <source>
        <strain evidence="6">FTZ2</strain>
    </source>
</reference>
<evidence type="ECO:0000313" key="6">
    <source>
        <dbReference type="EMBL" id="WMW21572.1"/>
    </source>
</evidence>
<dbReference type="PANTHER" id="PTHR43334:SF1">
    <property type="entry name" value="3-HYDROXYPROPIONATE--COA LIGASE [ADP-FORMING]"/>
    <property type="match status" value="1"/>
</dbReference>
<dbReference type="KEGG" id="mmav:RE476_09260"/>
<keyword evidence="5" id="KW-0067">ATP-binding</keyword>
<keyword evidence="4" id="KW-0547">Nucleotide-binding</keyword>
<evidence type="ECO:0000256" key="5">
    <source>
        <dbReference type="ARBA" id="ARBA00022840"/>
    </source>
</evidence>
<evidence type="ECO:0000256" key="1">
    <source>
        <dbReference type="ARBA" id="ARBA00001619"/>
    </source>
</evidence>
<dbReference type="PANTHER" id="PTHR43334">
    <property type="entry name" value="ACETATE--COA LIGASE [ADP-FORMING]"/>
    <property type="match status" value="1"/>
</dbReference>
<proteinExistence type="predicted"/>
<dbReference type="AlphaFoldDB" id="A0AA51YG45"/>
<dbReference type="Gene3D" id="3.30.470.20">
    <property type="entry name" value="ATP-grasp fold, B domain"/>
    <property type="match status" value="1"/>
</dbReference>
<dbReference type="InterPro" id="IPR013815">
    <property type="entry name" value="ATP_grasp_subdomain_1"/>
</dbReference>
<organism evidence="6 7">
    <name type="scientific">Methanolobus mangrovi</name>
    <dbReference type="NCBI Taxonomy" id="3072977"/>
    <lineage>
        <taxon>Archaea</taxon>
        <taxon>Methanobacteriati</taxon>
        <taxon>Methanobacteriota</taxon>
        <taxon>Stenosarchaea group</taxon>
        <taxon>Methanomicrobia</taxon>
        <taxon>Methanosarcinales</taxon>
        <taxon>Methanosarcinaceae</taxon>
        <taxon>Methanolobus</taxon>
    </lineage>
</organism>
<dbReference type="EMBL" id="CP133594">
    <property type="protein sequence ID" value="WMW21572.1"/>
    <property type="molecule type" value="Genomic_DNA"/>
</dbReference>
<evidence type="ECO:0000313" key="7">
    <source>
        <dbReference type="Proteomes" id="UP001183006"/>
    </source>
</evidence>
<evidence type="ECO:0000256" key="2">
    <source>
        <dbReference type="ARBA" id="ARBA00012957"/>
    </source>
</evidence>
<comment type="catalytic activity">
    <reaction evidence="1">
        <text>acetate + ATP + CoA = acetyl-CoA + ADP + phosphate</text>
        <dbReference type="Rhea" id="RHEA:15081"/>
        <dbReference type="ChEBI" id="CHEBI:30089"/>
        <dbReference type="ChEBI" id="CHEBI:30616"/>
        <dbReference type="ChEBI" id="CHEBI:43474"/>
        <dbReference type="ChEBI" id="CHEBI:57287"/>
        <dbReference type="ChEBI" id="CHEBI:57288"/>
        <dbReference type="ChEBI" id="CHEBI:456216"/>
        <dbReference type="EC" id="6.2.1.13"/>
    </reaction>
</comment>
<gene>
    <name evidence="6" type="ORF">RE476_09260</name>
</gene>